<evidence type="ECO:0008006" key="4">
    <source>
        <dbReference type="Google" id="ProtNLM"/>
    </source>
</evidence>
<keyword evidence="3" id="KW-1185">Reference proteome</keyword>
<dbReference type="EMBL" id="FWZT01000041">
    <property type="protein sequence ID" value="SMF82457.1"/>
    <property type="molecule type" value="Genomic_DNA"/>
</dbReference>
<dbReference type="STRING" id="1513793.SAMN06296036_14115"/>
<reference evidence="3" key="1">
    <citation type="submission" date="2017-04" db="EMBL/GenBank/DDBJ databases">
        <authorList>
            <person name="Varghese N."/>
            <person name="Submissions S."/>
        </authorList>
    </citation>
    <scope>NUCLEOTIDE SEQUENCE [LARGE SCALE GENOMIC DNA]</scope>
    <source>
        <strain evidence="3">RKEM611</strain>
    </source>
</reference>
<proteinExistence type="predicted"/>
<organism evidence="2 3">
    <name type="scientific">Pseudobacteriovorax antillogorgiicola</name>
    <dbReference type="NCBI Taxonomy" id="1513793"/>
    <lineage>
        <taxon>Bacteria</taxon>
        <taxon>Pseudomonadati</taxon>
        <taxon>Bdellovibrionota</taxon>
        <taxon>Oligoflexia</taxon>
        <taxon>Oligoflexales</taxon>
        <taxon>Pseudobacteriovoracaceae</taxon>
        <taxon>Pseudobacteriovorax</taxon>
    </lineage>
</organism>
<evidence type="ECO:0000313" key="3">
    <source>
        <dbReference type="Proteomes" id="UP000192907"/>
    </source>
</evidence>
<gene>
    <name evidence="2" type="ORF">SAMN06296036_14115</name>
</gene>
<dbReference type="PROSITE" id="PS51257">
    <property type="entry name" value="PROKAR_LIPOPROTEIN"/>
    <property type="match status" value="1"/>
</dbReference>
<sequence length="181" mass="19595">MKFLSLIAMFLLFTSCQKDSFSSQEHRVVGSADATKPVVTRTTPTRPTEQHGGLPGYQLDCSLVDHNQTTGEQLTLGCGLIGENFDERNPAFADDFTSYVLSISSGDPTITIFDLGNRPKLGHGFSISSPNEIDVDTFLAEAAINFVGYYANGNVLILNSLLANVISDTSRQTDQTPNTPN</sequence>
<dbReference type="AlphaFoldDB" id="A0A1Y6CR04"/>
<accession>A0A1Y6CR04</accession>
<evidence type="ECO:0000256" key="1">
    <source>
        <dbReference type="SAM" id="MobiDB-lite"/>
    </source>
</evidence>
<dbReference type="Proteomes" id="UP000192907">
    <property type="component" value="Unassembled WGS sequence"/>
</dbReference>
<name>A0A1Y6CR04_9BACT</name>
<protein>
    <recommendedName>
        <fullName evidence="4">Lipoprotein</fullName>
    </recommendedName>
</protein>
<evidence type="ECO:0000313" key="2">
    <source>
        <dbReference type="EMBL" id="SMF82457.1"/>
    </source>
</evidence>
<dbReference type="RefSeq" id="WP_132326105.1">
    <property type="nucleotide sequence ID" value="NZ_FWZT01000041.1"/>
</dbReference>
<feature type="region of interest" description="Disordered" evidence="1">
    <location>
        <begin position="32"/>
        <end position="54"/>
    </location>
</feature>
<feature type="compositionally biased region" description="Low complexity" evidence="1">
    <location>
        <begin position="37"/>
        <end position="47"/>
    </location>
</feature>